<name>A0A7H4MFX1_KLEVA</name>
<gene>
    <name evidence="1" type="primary">ybgI_1</name>
    <name evidence="1" type="ORF">NCTC9177_03093</name>
</gene>
<organism evidence="1 2">
    <name type="scientific">Klebsiella variicola</name>
    <dbReference type="NCBI Taxonomy" id="244366"/>
    <lineage>
        <taxon>Bacteria</taxon>
        <taxon>Pseudomonadati</taxon>
        <taxon>Pseudomonadota</taxon>
        <taxon>Gammaproteobacteria</taxon>
        <taxon>Enterobacterales</taxon>
        <taxon>Enterobacteriaceae</taxon>
        <taxon>Klebsiella/Raoultella group</taxon>
        <taxon>Klebsiella</taxon>
        <taxon>Klebsiella pneumoniae complex</taxon>
    </lineage>
</organism>
<keyword evidence="1" id="KW-0378">Hydrolase</keyword>
<evidence type="ECO:0000313" key="1">
    <source>
        <dbReference type="EMBL" id="STS89221.1"/>
    </source>
</evidence>
<dbReference type="SUPFAM" id="SSF102705">
    <property type="entry name" value="NIF3 (NGG1p interacting factor 3)-like"/>
    <property type="match status" value="1"/>
</dbReference>
<dbReference type="GO" id="GO:0016787">
    <property type="term" value="F:hydrolase activity"/>
    <property type="evidence" value="ECO:0007669"/>
    <property type="project" value="UniProtKB-KW"/>
</dbReference>
<dbReference type="AlphaFoldDB" id="A0A7H4MFX1"/>
<sequence>MKNSELEQLINDKLNSAAISDFAPNGLQVEGRDTVQTIVTG</sequence>
<dbReference type="Gene3D" id="3.40.1390.30">
    <property type="entry name" value="NIF3 (NGG1p interacting factor 3)-like"/>
    <property type="match status" value="1"/>
</dbReference>
<dbReference type="InterPro" id="IPR036069">
    <property type="entry name" value="DUF34/NIF3_sf"/>
</dbReference>
<accession>A0A7H4MFX1</accession>
<dbReference type="Proteomes" id="UP000254545">
    <property type="component" value="Unassembled WGS sequence"/>
</dbReference>
<reference evidence="1 2" key="1">
    <citation type="submission" date="2018-06" db="EMBL/GenBank/DDBJ databases">
        <authorList>
            <consortium name="Pathogen Informatics"/>
            <person name="Doyle S."/>
        </authorList>
    </citation>
    <scope>NUCLEOTIDE SEQUENCE [LARGE SCALE GENOMIC DNA]</scope>
    <source>
        <strain evidence="1 2">NCTC9177</strain>
    </source>
</reference>
<dbReference type="EMBL" id="UGKR01000003">
    <property type="protein sequence ID" value="STS89221.1"/>
    <property type="molecule type" value="Genomic_DNA"/>
</dbReference>
<protein>
    <submittedName>
        <fullName evidence="1">Putative hydrolase-oxidase</fullName>
    </submittedName>
</protein>
<evidence type="ECO:0000313" key="2">
    <source>
        <dbReference type="Proteomes" id="UP000254545"/>
    </source>
</evidence>
<comment type="caution">
    <text evidence="1">The sequence shown here is derived from an EMBL/GenBank/DDBJ whole genome shotgun (WGS) entry which is preliminary data.</text>
</comment>
<proteinExistence type="predicted"/>